<dbReference type="eggNOG" id="COG0604">
    <property type="taxonomic scope" value="Bacteria"/>
</dbReference>
<evidence type="ECO:0000259" key="3">
    <source>
        <dbReference type="SMART" id="SM00829"/>
    </source>
</evidence>
<dbReference type="AlphaFoldDB" id="U5EB66"/>
<dbReference type="SUPFAM" id="SSF50129">
    <property type="entry name" value="GroES-like"/>
    <property type="match status" value="1"/>
</dbReference>
<dbReference type="SUPFAM" id="SSF51735">
    <property type="entry name" value="NAD(P)-binding Rossmann-fold domains"/>
    <property type="match status" value="1"/>
</dbReference>
<dbReference type="InterPro" id="IPR036291">
    <property type="entry name" value="NAD(P)-bd_dom_sf"/>
</dbReference>
<accession>U5EB66</accession>
<dbReference type="GO" id="GO:0035925">
    <property type="term" value="F:mRNA 3'-UTR AU-rich region binding"/>
    <property type="evidence" value="ECO:0007669"/>
    <property type="project" value="TreeGrafter"/>
</dbReference>
<dbReference type="Pfam" id="PF08240">
    <property type="entry name" value="ADH_N"/>
    <property type="match status" value="1"/>
</dbReference>
<comment type="caution">
    <text evidence="4">The sequence shown here is derived from an EMBL/GenBank/DDBJ whole genome shotgun (WGS) entry which is preliminary data.</text>
</comment>
<proteinExistence type="predicted"/>
<keyword evidence="1" id="KW-0521">NADP</keyword>
<dbReference type="EMBL" id="BAFO02000034">
    <property type="protein sequence ID" value="GAD87362.1"/>
    <property type="molecule type" value="Genomic_DNA"/>
</dbReference>
<evidence type="ECO:0000256" key="2">
    <source>
        <dbReference type="ARBA" id="ARBA00023002"/>
    </source>
</evidence>
<sequence length="345" mass="34598">MLDASGEHHEGVAMRAVQVKEFGGPEVLEVRDLPTPQPGPGEVVVDVEVADVMFLDTRLRSGWGQDYFPLSLPYVPGGAIGGVVSAIGAEVDPSRLGTRVVTQTAASGVGGGLPIGGYAEQSLAKADTLVEIPDGLSTEQAVALAHDGRTAFAVFDHAGVQPDSWVLITAAAGGLGTLLTQLSVAAGAKVVAAARGADKLALAERLGATAVVDYSAADWAARVREITGGGADVVFDGAGGALGGQALTATADNGKFLGYGSAAGDFADIDTAAAAAHGVTVTGLFDLVAGDVDWSEIALRAQAEVAAGRLNVVIGQTFPLAEVARAHAVIGSRSALGRTLLTIGA</sequence>
<dbReference type="PANTHER" id="PTHR48106:SF13">
    <property type="entry name" value="QUINONE OXIDOREDUCTASE-RELATED"/>
    <property type="match status" value="1"/>
</dbReference>
<evidence type="ECO:0000313" key="4">
    <source>
        <dbReference type="EMBL" id="GAD87362.1"/>
    </source>
</evidence>
<keyword evidence="5" id="KW-1185">Reference proteome</keyword>
<dbReference type="SMART" id="SM00829">
    <property type="entry name" value="PKS_ER"/>
    <property type="match status" value="1"/>
</dbReference>
<evidence type="ECO:0000256" key="1">
    <source>
        <dbReference type="ARBA" id="ARBA00022857"/>
    </source>
</evidence>
<gene>
    <name evidence="4" type="ORF">NCAST_34_04900</name>
</gene>
<reference evidence="4 5" key="1">
    <citation type="journal article" date="2014" name="BMC Genomics">
        <title>Genome based analysis of type-I polyketide synthase and nonribosomal peptide synthetase gene clusters in seven strains of five representative Nocardia species.</title>
        <authorList>
            <person name="Komaki H."/>
            <person name="Ichikawa N."/>
            <person name="Hosoyama A."/>
            <person name="Takahashi-Nakaguchi A."/>
            <person name="Matsuzawa T."/>
            <person name="Suzuki K."/>
            <person name="Fujita N."/>
            <person name="Gonoi T."/>
        </authorList>
    </citation>
    <scope>NUCLEOTIDE SEQUENCE [LARGE SCALE GENOMIC DNA]</scope>
    <source>
        <strain evidence="4 5">NBRC 15531</strain>
    </source>
</reference>
<dbReference type="InterPro" id="IPR013149">
    <property type="entry name" value="ADH-like_C"/>
</dbReference>
<name>U5EB66_NOCAS</name>
<feature type="domain" description="Enoyl reductase (ER)" evidence="3">
    <location>
        <begin position="23"/>
        <end position="341"/>
    </location>
</feature>
<organism evidence="4 5">
    <name type="scientific">Nocardia asteroides NBRC 15531</name>
    <dbReference type="NCBI Taxonomy" id="1110697"/>
    <lineage>
        <taxon>Bacteria</taxon>
        <taxon>Bacillati</taxon>
        <taxon>Actinomycetota</taxon>
        <taxon>Actinomycetes</taxon>
        <taxon>Mycobacteriales</taxon>
        <taxon>Nocardiaceae</taxon>
        <taxon>Nocardia</taxon>
    </lineage>
</organism>
<keyword evidence="2" id="KW-0560">Oxidoreductase</keyword>
<dbReference type="InterPro" id="IPR020843">
    <property type="entry name" value="ER"/>
</dbReference>
<dbReference type="InterPro" id="IPR013154">
    <property type="entry name" value="ADH-like_N"/>
</dbReference>
<dbReference type="Gene3D" id="3.90.180.10">
    <property type="entry name" value="Medium-chain alcohol dehydrogenases, catalytic domain"/>
    <property type="match status" value="1"/>
</dbReference>
<dbReference type="GO" id="GO:0070402">
    <property type="term" value="F:NADPH binding"/>
    <property type="evidence" value="ECO:0007669"/>
    <property type="project" value="TreeGrafter"/>
</dbReference>
<dbReference type="Proteomes" id="UP000017048">
    <property type="component" value="Unassembled WGS sequence"/>
</dbReference>
<dbReference type="GO" id="GO:0003960">
    <property type="term" value="F:quinone reductase (NADPH) activity"/>
    <property type="evidence" value="ECO:0007669"/>
    <property type="project" value="TreeGrafter"/>
</dbReference>
<dbReference type="Pfam" id="PF00107">
    <property type="entry name" value="ADH_zinc_N"/>
    <property type="match status" value="1"/>
</dbReference>
<dbReference type="InterPro" id="IPR011032">
    <property type="entry name" value="GroES-like_sf"/>
</dbReference>
<dbReference type="Gene3D" id="3.40.50.720">
    <property type="entry name" value="NAD(P)-binding Rossmann-like Domain"/>
    <property type="match status" value="1"/>
</dbReference>
<protein>
    <submittedName>
        <fullName evidence="4">Oxidoreductase</fullName>
    </submittedName>
</protein>
<dbReference type="PANTHER" id="PTHR48106">
    <property type="entry name" value="QUINONE OXIDOREDUCTASE PIG3-RELATED"/>
    <property type="match status" value="1"/>
</dbReference>
<evidence type="ECO:0000313" key="5">
    <source>
        <dbReference type="Proteomes" id="UP000017048"/>
    </source>
</evidence>
<dbReference type="GO" id="GO:0005829">
    <property type="term" value="C:cytosol"/>
    <property type="evidence" value="ECO:0007669"/>
    <property type="project" value="TreeGrafter"/>
</dbReference>